<keyword evidence="4" id="KW-1185">Reference proteome</keyword>
<reference evidence="4" key="1">
    <citation type="submission" date="2016-10" db="EMBL/GenBank/DDBJ databases">
        <authorList>
            <person name="Varghese N."/>
            <person name="Submissions S."/>
        </authorList>
    </citation>
    <scope>NUCLEOTIDE SEQUENCE [LARGE SCALE GENOMIC DNA]</scope>
    <source>
        <strain evidence="4">DSM 19326</strain>
    </source>
</reference>
<evidence type="ECO:0000259" key="2">
    <source>
        <dbReference type="Pfam" id="PF14292"/>
    </source>
</evidence>
<dbReference type="Gene3D" id="2.60.40.3620">
    <property type="match status" value="2"/>
</dbReference>
<name>A0A1H6IJ47_9FLAO</name>
<feature type="domain" description="SusE outer membrane protein" evidence="2">
    <location>
        <begin position="146"/>
        <end position="242"/>
    </location>
</feature>
<dbReference type="InterPro" id="IPR025970">
    <property type="entry name" value="SusE"/>
</dbReference>
<accession>A0A1H6IJ47</accession>
<dbReference type="STRING" id="420404.SAMN05421793_1077"/>
<dbReference type="PROSITE" id="PS51257">
    <property type="entry name" value="PROKAR_LIPOPROTEIN"/>
    <property type="match status" value="1"/>
</dbReference>
<organism evidence="3 4">
    <name type="scientific">Epilithonimonas hominis</name>
    <dbReference type="NCBI Taxonomy" id="420404"/>
    <lineage>
        <taxon>Bacteria</taxon>
        <taxon>Pseudomonadati</taxon>
        <taxon>Bacteroidota</taxon>
        <taxon>Flavobacteriia</taxon>
        <taxon>Flavobacteriales</taxon>
        <taxon>Weeksellaceae</taxon>
        <taxon>Chryseobacterium group</taxon>
        <taxon>Epilithonimonas</taxon>
    </lineage>
</organism>
<proteinExistence type="predicted"/>
<sequence length="489" mass="52912">MKNILKSAFAVVLLALIFIACTDEADRDWTTTEPTFNLKDTSLGTNVLYETMKNNPFVLTWDHAATSNYNVVFSATEDFATKVTLGTSTTNTFITTVGDLNSKLLQAGYSPYASKKVFIRIEAGSEVSNTISFAVTVYPIAGPIVTAPVAGTPVVLSPADPAATAMTVTWNDYSTYGVDVKYLVEVAKKGSTAFTSLGAVTIPNPNSNNLTRSLAVSVKDLNTATLSSGALIGQAYDMDIRITATTTSAGGSIVLKSDVVSFKVTPYQIDYPNFYLVGAASAASWSEVNAIKLHKNDNISEIYTYLQPDQFRFLGQQDWNPLNYSIDDTRTKAENRYFKTVSSNVEFGNEENMKFTGTAGIYKIEINADLGKKSLTVTPTTALWDIPNLYLVGSIQTEAWTPASATPFQSKGNGVFESDPVVIPNGAEFKFIGQQSWGDLDYGNISSAGNTGYLGPKDHNGNIKFDGGGSYYTIKVDLKKGTYQLTKLN</sequence>
<dbReference type="Pfam" id="PF14292">
    <property type="entry name" value="SusE"/>
    <property type="match status" value="2"/>
</dbReference>
<gene>
    <name evidence="3" type="ORF">SAMN05421793_1077</name>
</gene>
<feature type="domain" description="SusE outer membrane protein" evidence="2">
    <location>
        <begin position="30"/>
        <end position="121"/>
    </location>
</feature>
<dbReference type="AlphaFoldDB" id="A0A1H6IJ47"/>
<protein>
    <submittedName>
        <fullName evidence="3">SusE outer membrane protein</fullName>
    </submittedName>
</protein>
<evidence type="ECO:0000256" key="1">
    <source>
        <dbReference type="SAM" id="SignalP"/>
    </source>
</evidence>
<feature type="signal peptide" evidence="1">
    <location>
        <begin position="1"/>
        <end position="25"/>
    </location>
</feature>
<dbReference type="EMBL" id="FNWX01000007">
    <property type="protein sequence ID" value="SEH48879.1"/>
    <property type="molecule type" value="Genomic_DNA"/>
</dbReference>
<dbReference type="RefSeq" id="WP_089768676.1">
    <property type="nucleotide sequence ID" value="NZ_FNWX01000007.1"/>
</dbReference>
<evidence type="ECO:0000313" key="4">
    <source>
        <dbReference type="Proteomes" id="UP000198555"/>
    </source>
</evidence>
<dbReference type="Proteomes" id="UP000198555">
    <property type="component" value="Unassembled WGS sequence"/>
</dbReference>
<evidence type="ECO:0000313" key="3">
    <source>
        <dbReference type="EMBL" id="SEH48879.1"/>
    </source>
</evidence>
<feature type="chain" id="PRO_5011771512" evidence="1">
    <location>
        <begin position="26"/>
        <end position="489"/>
    </location>
</feature>
<keyword evidence="1" id="KW-0732">Signal</keyword>